<evidence type="ECO:0000256" key="2">
    <source>
        <dbReference type="ARBA" id="ARBA00022803"/>
    </source>
</evidence>
<dbReference type="GO" id="GO:0046813">
    <property type="term" value="P:receptor-mediated virion attachment to host cell"/>
    <property type="evidence" value="ECO:0007669"/>
    <property type="project" value="TreeGrafter"/>
</dbReference>
<sequence length="194" mass="21522">MSGLQLRYVRGLCLASGLWVLGVGGLMMPGVALAQASAVRPAESMRQGDRHFGRGNYEAAIAAYTEALRMNPSSAYAYYNRASAYRRMGQHESAVQDYSRSLQLNPQQPFAYLYRGESLQAMGQHRAAIGDYSALLQLKENDPLAYERRGDAFAALGNKEAAIADYQKAAEFFRAQRKGKDETKVMERLKSLQP</sequence>
<dbReference type="Pfam" id="PF13432">
    <property type="entry name" value="TPR_16"/>
    <property type="match status" value="2"/>
</dbReference>
<dbReference type="GO" id="GO:0009279">
    <property type="term" value="C:cell outer membrane"/>
    <property type="evidence" value="ECO:0007669"/>
    <property type="project" value="TreeGrafter"/>
</dbReference>
<comment type="caution">
    <text evidence="4">The sequence shown here is derived from an EMBL/GenBank/DDBJ whole genome shotgun (WGS) entry which is preliminary data.</text>
</comment>
<dbReference type="EMBL" id="WVIC01000016">
    <property type="protein sequence ID" value="NCJ06748.1"/>
    <property type="molecule type" value="Genomic_DNA"/>
</dbReference>
<keyword evidence="2 3" id="KW-0802">TPR repeat</keyword>
<dbReference type="InterPro" id="IPR011990">
    <property type="entry name" value="TPR-like_helical_dom_sf"/>
</dbReference>
<evidence type="ECO:0000313" key="5">
    <source>
        <dbReference type="Proteomes" id="UP000607397"/>
    </source>
</evidence>
<evidence type="ECO:0000256" key="1">
    <source>
        <dbReference type="ARBA" id="ARBA00022737"/>
    </source>
</evidence>
<protein>
    <submittedName>
        <fullName evidence="4">Tetratricopeptide repeat protein</fullName>
    </submittedName>
</protein>
<dbReference type="InterPro" id="IPR019734">
    <property type="entry name" value="TPR_rpt"/>
</dbReference>
<dbReference type="PROSITE" id="PS50293">
    <property type="entry name" value="TPR_REGION"/>
    <property type="match status" value="1"/>
</dbReference>
<evidence type="ECO:0000313" key="4">
    <source>
        <dbReference type="EMBL" id="NCJ06748.1"/>
    </source>
</evidence>
<dbReference type="SUPFAM" id="SSF48452">
    <property type="entry name" value="TPR-like"/>
    <property type="match status" value="1"/>
</dbReference>
<reference evidence="4" key="1">
    <citation type="submission" date="2019-12" db="EMBL/GenBank/DDBJ databases">
        <title>High-Quality draft genome sequences of three cyanobacteria isolated from the limestone walls of the Old Cathedral of Coimbra.</title>
        <authorList>
            <person name="Tiago I."/>
            <person name="Soares F."/>
            <person name="Portugal A."/>
        </authorList>
    </citation>
    <scope>NUCLEOTIDE SEQUENCE [LARGE SCALE GENOMIC DNA]</scope>
    <source>
        <strain evidence="4">C</strain>
    </source>
</reference>
<dbReference type="SMART" id="SM00028">
    <property type="entry name" value="TPR"/>
    <property type="match status" value="4"/>
</dbReference>
<dbReference type="Gene3D" id="1.25.40.10">
    <property type="entry name" value="Tetratricopeptide repeat domain"/>
    <property type="match status" value="2"/>
</dbReference>
<organism evidence="4 5">
    <name type="scientific">Petrachloros mirabilis ULC683</name>
    <dbReference type="NCBI Taxonomy" id="2781853"/>
    <lineage>
        <taxon>Bacteria</taxon>
        <taxon>Bacillati</taxon>
        <taxon>Cyanobacteriota</taxon>
        <taxon>Cyanophyceae</taxon>
        <taxon>Synechococcales</taxon>
        <taxon>Petrachlorosaceae</taxon>
        <taxon>Petrachloros</taxon>
        <taxon>Petrachloros mirabilis</taxon>
    </lineage>
</organism>
<dbReference type="PANTHER" id="PTHR44858:SF1">
    <property type="entry name" value="UDP-N-ACETYLGLUCOSAMINE--PEPTIDE N-ACETYLGLUCOSAMINYLTRANSFERASE SPINDLY-RELATED"/>
    <property type="match status" value="1"/>
</dbReference>
<keyword evidence="5" id="KW-1185">Reference proteome</keyword>
<dbReference type="Proteomes" id="UP000607397">
    <property type="component" value="Unassembled WGS sequence"/>
</dbReference>
<evidence type="ECO:0000256" key="3">
    <source>
        <dbReference type="PROSITE-ProRule" id="PRU00339"/>
    </source>
</evidence>
<dbReference type="RefSeq" id="WP_161825228.1">
    <property type="nucleotide sequence ID" value="NZ_WVIC01000016.1"/>
</dbReference>
<accession>A0A8K1ZZ45</accession>
<dbReference type="AlphaFoldDB" id="A0A8K1ZZ45"/>
<gene>
    <name evidence="4" type="ORF">GS597_09555</name>
</gene>
<name>A0A8K1ZZ45_9CYAN</name>
<feature type="repeat" description="TPR" evidence="3">
    <location>
        <begin position="41"/>
        <end position="74"/>
    </location>
</feature>
<dbReference type="PANTHER" id="PTHR44858">
    <property type="entry name" value="TETRATRICOPEPTIDE REPEAT PROTEIN 6"/>
    <property type="match status" value="1"/>
</dbReference>
<keyword evidence="1" id="KW-0677">Repeat</keyword>
<feature type="repeat" description="TPR" evidence="3">
    <location>
        <begin position="75"/>
        <end position="108"/>
    </location>
</feature>
<proteinExistence type="predicted"/>
<dbReference type="InterPro" id="IPR050498">
    <property type="entry name" value="Ycf3"/>
</dbReference>
<dbReference type="PROSITE" id="PS50005">
    <property type="entry name" value="TPR"/>
    <property type="match status" value="2"/>
</dbReference>